<evidence type="ECO:0000259" key="1">
    <source>
        <dbReference type="Pfam" id="PF05117"/>
    </source>
</evidence>
<evidence type="ECO:0000259" key="2">
    <source>
        <dbReference type="Pfam" id="PF06877"/>
    </source>
</evidence>
<reference evidence="4" key="1">
    <citation type="submission" date="2017-06" db="EMBL/GenBank/DDBJ databases">
        <title>Capnocytophaga spp. assemblies.</title>
        <authorList>
            <person name="Gulvik C.A."/>
        </authorList>
    </citation>
    <scope>NUCLEOTIDE SEQUENCE [LARGE SCALE GENOMIC DNA]</scope>
    <source>
        <strain evidence="4">H4486</strain>
    </source>
</reference>
<gene>
    <name evidence="3" type="ORF">CGC59_01720</name>
</gene>
<dbReference type="InterPro" id="IPR036701">
    <property type="entry name" value="RraB-like_sf"/>
</dbReference>
<protein>
    <submittedName>
        <fullName evidence="3">Uncharacterized protein</fullName>
    </submittedName>
</protein>
<dbReference type="AlphaFoldDB" id="A0A2A3N3F3"/>
<sequence length="258" mass="29572">MTQKTEIPENWAVYIGRVEDKPAVFRLNLGLGETDLPLPQFTHCVRVNIVLKNPDEHGFSSDQERELLYDIEDTRLMPLLKETDLLAGVLTFDGAVTWYFYSQNAAALAPLLEEAFNTSNYTPEVEVANDPEWKTYTEFLYPNIYEHQSIKNSAVRHHCEQSGDHTDQERPIDHWLYFNTEKDMAEAIDKVKALGYEIQESGKIEPEEGDDPNEDLGYQLIITKVNTIEAIDPDTWDLIDVALDTNGQYDGWETVLVK</sequence>
<dbReference type="InterPro" id="IPR009671">
    <property type="entry name" value="RraB_dom"/>
</dbReference>
<organism evidence="3 4">
    <name type="scientific">Capnocytophaga sputigena</name>
    <dbReference type="NCBI Taxonomy" id="1019"/>
    <lineage>
        <taxon>Bacteria</taxon>
        <taxon>Pseudomonadati</taxon>
        <taxon>Bacteroidota</taxon>
        <taxon>Flavobacteriia</taxon>
        <taxon>Flavobacteriales</taxon>
        <taxon>Flavobacteriaceae</taxon>
        <taxon>Capnocytophaga</taxon>
    </lineage>
</organism>
<dbReference type="EMBL" id="CP022383">
    <property type="protein sequence ID" value="ATA78471.1"/>
    <property type="molecule type" value="Genomic_DNA"/>
</dbReference>
<accession>A0A2A3N3F3</accession>
<name>A0A2A3N3F3_CAPSP</name>
<dbReference type="Proteomes" id="UP000217334">
    <property type="component" value="Chromosome"/>
</dbReference>
<dbReference type="Pfam" id="PF05117">
    <property type="entry name" value="DUF695"/>
    <property type="match status" value="1"/>
</dbReference>
<evidence type="ECO:0000313" key="4">
    <source>
        <dbReference type="Proteomes" id="UP000217334"/>
    </source>
</evidence>
<proteinExistence type="predicted"/>
<evidence type="ECO:0000313" key="3">
    <source>
        <dbReference type="EMBL" id="ATA78471.1"/>
    </source>
</evidence>
<dbReference type="Gene3D" id="3.30.70.970">
    <property type="entry name" value="RraB-like"/>
    <property type="match status" value="1"/>
</dbReference>
<feature type="domain" description="Regulator of ribonuclease activity B" evidence="2">
    <location>
        <begin position="150"/>
        <end position="254"/>
    </location>
</feature>
<dbReference type="RefSeq" id="WP_095900645.1">
    <property type="nucleotide sequence ID" value="NZ_CAJPRX010000041.1"/>
</dbReference>
<dbReference type="SUPFAM" id="SSF89946">
    <property type="entry name" value="Hypothetical protein VC0424"/>
    <property type="match status" value="1"/>
</dbReference>
<dbReference type="Pfam" id="PF06877">
    <property type="entry name" value="RraB"/>
    <property type="match status" value="1"/>
</dbReference>
<feature type="domain" description="DUF695" evidence="1">
    <location>
        <begin position="9"/>
        <end position="141"/>
    </location>
</feature>
<dbReference type="InterPro" id="IPR016097">
    <property type="entry name" value="DUF695"/>
</dbReference>